<sequence length="66" mass="6781">MDKAAPSVEGPALGRIIDHLAARMKNKPRPGPGAGEDALIVRSLPGAGISWAVAGSTHRESNLTLP</sequence>
<dbReference type="EMBL" id="JACJIB010000001">
    <property type="protein sequence ID" value="MBA8911258.1"/>
    <property type="molecule type" value="Genomic_DNA"/>
</dbReference>
<proteinExistence type="predicted"/>
<evidence type="ECO:0000313" key="2">
    <source>
        <dbReference type="Proteomes" id="UP000543554"/>
    </source>
</evidence>
<protein>
    <submittedName>
        <fullName evidence="1">Uncharacterized protein</fullName>
    </submittedName>
</protein>
<gene>
    <name evidence="1" type="ORF">HNR51_000320</name>
</gene>
<name>A0AA40RYC5_9HYPH</name>
<dbReference type="AlphaFoldDB" id="A0AA40RYC5"/>
<keyword evidence="2" id="KW-1185">Reference proteome</keyword>
<reference evidence="1 2" key="1">
    <citation type="submission" date="2020-08" db="EMBL/GenBank/DDBJ databases">
        <title>Genomic Encyclopedia of Type Strains, Phase IV (KMG-IV): sequencing the most valuable type-strain genomes for metagenomic binning, comparative biology and taxonomic classification.</title>
        <authorList>
            <person name="Goeker M."/>
        </authorList>
    </citation>
    <scope>NUCLEOTIDE SEQUENCE [LARGE SCALE GENOMIC DNA]</scope>
    <source>
        <strain evidence="1 2">DSM 11490</strain>
    </source>
</reference>
<dbReference type="Proteomes" id="UP000543554">
    <property type="component" value="Unassembled WGS sequence"/>
</dbReference>
<evidence type="ECO:0000313" key="1">
    <source>
        <dbReference type="EMBL" id="MBA8911258.1"/>
    </source>
</evidence>
<organism evidence="1 2">
    <name type="scientific">Methylorubrum thiocyanatum</name>
    <dbReference type="NCBI Taxonomy" id="47958"/>
    <lineage>
        <taxon>Bacteria</taxon>
        <taxon>Pseudomonadati</taxon>
        <taxon>Pseudomonadota</taxon>
        <taxon>Alphaproteobacteria</taxon>
        <taxon>Hyphomicrobiales</taxon>
        <taxon>Methylobacteriaceae</taxon>
        <taxon>Methylorubrum</taxon>
    </lineage>
</organism>
<accession>A0AA40RYC5</accession>
<comment type="caution">
    <text evidence="1">The sequence shown here is derived from an EMBL/GenBank/DDBJ whole genome shotgun (WGS) entry which is preliminary data.</text>
</comment>
<dbReference type="RefSeq" id="WP_182553780.1">
    <property type="nucleotide sequence ID" value="NZ_BPRF01000027.1"/>
</dbReference>